<keyword evidence="3" id="KW-0238">DNA-binding</keyword>
<dbReference type="AlphaFoldDB" id="A0AAD2DI66"/>
<name>A0AAD2DI66_9LAMI</name>
<feature type="compositionally biased region" description="Polar residues" evidence="6">
    <location>
        <begin position="91"/>
        <end position="101"/>
    </location>
</feature>
<dbReference type="PANTHER" id="PTHR31221:SF334">
    <property type="entry name" value="WRKY TRANSCRIPTION FACTOR 57-RELATED"/>
    <property type="match status" value="1"/>
</dbReference>
<dbReference type="InterPro" id="IPR044810">
    <property type="entry name" value="WRKY_plant"/>
</dbReference>
<dbReference type="Gene3D" id="2.20.25.80">
    <property type="entry name" value="WRKY domain"/>
    <property type="match status" value="1"/>
</dbReference>
<keyword evidence="4" id="KW-0804">Transcription</keyword>
<comment type="subcellular location">
    <subcellularLocation>
        <location evidence="1">Nucleus</location>
    </subcellularLocation>
</comment>
<organism evidence="8 9">
    <name type="scientific">Fraxinus pennsylvanica</name>
    <dbReference type="NCBI Taxonomy" id="56036"/>
    <lineage>
        <taxon>Eukaryota</taxon>
        <taxon>Viridiplantae</taxon>
        <taxon>Streptophyta</taxon>
        <taxon>Embryophyta</taxon>
        <taxon>Tracheophyta</taxon>
        <taxon>Spermatophyta</taxon>
        <taxon>Magnoliopsida</taxon>
        <taxon>eudicotyledons</taxon>
        <taxon>Gunneridae</taxon>
        <taxon>Pentapetalae</taxon>
        <taxon>asterids</taxon>
        <taxon>lamiids</taxon>
        <taxon>Lamiales</taxon>
        <taxon>Oleaceae</taxon>
        <taxon>Oleeae</taxon>
        <taxon>Fraxinus</taxon>
    </lineage>
</organism>
<dbReference type="Pfam" id="PF03106">
    <property type="entry name" value="WRKY"/>
    <property type="match status" value="1"/>
</dbReference>
<protein>
    <recommendedName>
        <fullName evidence="7">WRKY domain-containing protein</fullName>
    </recommendedName>
</protein>
<evidence type="ECO:0000256" key="6">
    <source>
        <dbReference type="SAM" id="MobiDB-lite"/>
    </source>
</evidence>
<dbReference type="EMBL" id="OU503036">
    <property type="protein sequence ID" value="CAI9754929.1"/>
    <property type="molecule type" value="Genomic_DNA"/>
</dbReference>
<evidence type="ECO:0000256" key="3">
    <source>
        <dbReference type="ARBA" id="ARBA00023125"/>
    </source>
</evidence>
<keyword evidence="9" id="KW-1185">Reference proteome</keyword>
<feature type="compositionally biased region" description="Basic residues" evidence="6">
    <location>
        <begin position="138"/>
        <end position="148"/>
    </location>
</feature>
<dbReference type="GO" id="GO:0043565">
    <property type="term" value="F:sequence-specific DNA binding"/>
    <property type="evidence" value="ECO:0007669"/>
    <property type="project" value="InterPro"/>
</dbReference>
<dbReference type="SUPFAM" id="SSF118290">
    <property type="entry name" value="WRKY DNA-binding domain"/>
    <property type="match status" value="1"/>
</dbReference>
<keyword evidence="2" id="KW-0805">Transcription regulation</keyword>
<gene>
    <name evidence="8" type="ORF">FPE_LOCUS2360</name>
</gene>
<evidence type="ECO:0000259" key="7">
    <source>
        <dbReference type="PROSITE" id="PS50811"/>
    </source>
</evidence>
<feature type="domain" description="WRKY" evidence="7">
    <location>
        <begin position="161"/>
        <end position="226"/>
    </location>
</feature>
<dbReference type="GO" id="GO:0005634">
    <property type="term" value="C:nucleus"/>
    <property type="evidence" value="ECO:0007669"/>
    <property type="project" value="UniProtKB-SubCell"/>
</dbReference>
<keyword evidence="5" id="KW-0539">Nucleus</keyword>
<feature type="compositionally biased region" description="Basic and acidic residues" evidence="6">
    <location>
        <begin position="116"/>
        <end position="137"/>
    </location>
</feature>
<evidence type="ECO:0000256" key="2">
    <source>
        <dbReference type="ARBA" id="ARBA00023015"/>
    </source>
</evidence>
<evidence type="ECO:0000256" key="5">
    <source>
        <dbReference type="ARBA" id="ARBA00023242"/>
    </source>
</evidence>
<dbReference type="GO" id="GO:0003700">
    <property type="term" value="F:DNA-binding transcription factor activity"/>
    <property type="evidence" value="ECO:0007669"/>
    <property type="project" value="InterPro"/>
</dbReference>
<dbReference type="InterPro" id="IPR003657">
    <property type="entry name" value="WRKY_dom"/>
</dbReference>
<dbReference type="SMART" id="SM00774">
    <property type="entry name" value="WRKY"/>
    <property type="match status" value="1"/>
</dbReference>
<evidence type="ECO:0000256" key="1">
    <source>
        <dbReference type="ARBA" id="ARBA00004123"/>
    </source>
</evidence>
<evidence type="ECO:0000313" key="8">
    <source>
        <dbReference type="EMBL" id="CAI9754929.1"/>
    </source>
</evidence>
<feature type="compositionally biased region" description="Low complexity" evidence="6">
    <location>
        <begin position="102"/>
        <end position="112"/>
    </location>
</feature>
<dbReference type="InterPro" id="IPR036576">
    <property type="entry name" value="WRKY_dom_sf"/>
</dbReference>
<proteinExistence type="predicted"/>
<sequence>MSDDQNKYPYQPYNSFHHDLNMASGFLGSNLVGFDPSHISFTDCLHEGVHYNALSNTFDISCSSSHAGNYPANDTCNSNKDISVGEPSAAGGNNENPLTPNSAEFSSSSAVGGEEESSKSKEDLQKKVFEDGEEKSKKVNKPKQKGEKKKREPRFAFMTKSEIDNLEDGYRWRKYGQKAVKNSPFPRSYYRCTTQKCTVKKRIERSFQDPSVVITTYEGQHNHHSPAMLRGQATAMLASSLQPAVPSFPQDYILSQMLPTSNQTHPNSMYYNNLNPQHQLQLPEYNFMPDMFPSFVHKEEP</sequence>
<dbReference type="PANTHER" id="PTHR31221">
    <property type="entry name" value="WRKY TRANSCRIPTION FACTOR PROTEIN 1-RELATED"/>
    <property type="match status" value="1"/>
</dbReference>
<accession>A0AAD2DI66</accession>
<evidence type="ECO:0000313" key="9">
    <source>
        <dbReference type="Proteomes" id="UP000834106"/>
    </source>
</evidence>
<feature type="region of interest" description="Disordered" evidence="6">
    <location>
        <begin position="79"/>
        <end position="155"/>
    </location>
</feature>
<dbReference type="Proteomes" id="UP000834106">
    <property type="component" value="Chromosome 1"/>
</dbReference>
<dbReference type="FunFam" id="2.20.25.80:FF:000003">
    <property type="entry name" value="WRKY transcription factor 57"/>
    <property type="match status" value="1"/>
</dbReference>
<evidence type="ECO:0000256" key="4">
    <source>
        <dbReference type="ARBA" id="ARBA00023163"/>
    </source>
</evidence>
<reference evidence="8" key="1">
    <citation type="submission" date="2023-05" db="EMBL/GenBank/DDBJ databases">
        <authorList>
            <person name="Huff M."/>
        </authorList>
    </citation>
    <scope>NUCLEOTIDE SEQUENCE</scope>
</reference>
<dbReference type="PROSITE" id="PS50811">
    <property type="entry name" value="WRKY"/>
    <property type="match status" value="1"/>
</dbReference>